<dbReference type="GO" id="GO:0004674">
    <property type="term" value="F:protein serine/threonine kinase activity"/>
    <property type="evidence" value="ECO:0007669"/>
    <property type="project" value="InterPro"/>
</dbReference>
<reference evidence="6" key="4">
    <citation type="submission" date="2024-03" db="EMBL/GenBank/DDBJ databases">
        <title>Improved genome assembly of Candida auris strain B8441 and annotation of B11205.</title>
        <authorList>
            <person name="Cauldron N.C."/>
            <person name="Shea T."/>
            <person name="Cuomo C.A."/>
        </authorList>
    </citation>
    <scope>NUCLEOTIDE SEQUENCE</scope>
    <source>
        <strain evidence="6">B8441</strain>
    </source>
</reference>
<gene>
    <name evidence="7" type="ORF">B9J08_002940</name>
    <name evidence="6" type="ORF">B9J08_00798</name>
</gene>
<keyword evidence="2 3" id="KW-0067">ATP-binding</keyword>
<dbReference type="PROSITE" id="PS00108">
    <property type="entry name" value="PROTEIN_KINASE_ST"/>
    <property type="match status" value="1"/>
</dbReference>
<dbReference type="EMBL" id="PEKT02000007">
    <property type="protein sequence ID" value="PIS51361.1"/>
    <property type="molecule type" value="Genomic_DNA"/>
</dbReference>
<comment type="caution">
    <text evidence="7">The sequence shown here is derived from an EMBL/GenBank/DDBJ whole genome shotgun (WGS) entry which is preliminary data.</text>
</comment>
<dbReference type="VEuPathDB" id="FungiDB:QG37_02191"/>
<organism evidence="7">
    <name type="scientific">Candidozyma auris</name>
    <name type="common">Yeast</name>
    <name type="synonym">Candida auris</name>
    <dbReference type="NCBI Taxonomy" id="498019"/>
    <lineage>
        <taxon>Eukaryota</taxon>
        <taxon>Fungi</taxon>
        <taxon>Dikarya</taxon>
        <taxon>Ascomycota</taxon>
        <taxon>Saccharomycotina</taxon>
        <taxon>Pichiomycetes</taxon>
        <taxon>Metschnikowiaceae</taxon>
        <taxon>Candidozyma</taxon>
    </lineage>
</organism>
<dbReference type="Proteomes" id="UP000230249">
    <property type="component" value="Unassembled WGS sequence"/>
</dbReference>
<feature type="domain" description="Protein kinase" evidence="5">
    <location>
        <begin position="201"/>
        <end position="545"/>
    </location>
</feature>
<dbReference type="AlphaFoldDB" id="A0A2H0ZL53"/>
<evidence type="ECO:0000256" key="3">
    <source>
        <dbReference type="PROSITE-ProRule" id="PRU10141"/>
    </source>
</evidence>
<dbReference type="GO" id="GO:0005524">
    <property type="term" value="F:ATP binding"/>
    <property type="evidence" value="ECO:0007669"/>
    <property type="project" value="UniProtKB-UniRule"/>
</dbReference>
<sequence>MSIRAQSRSSSPATTPPMSDNPSFSRQSDSSSSSTDEPSFQIMQRKDQHRWRSLRIEVPGMKPKQESPTLQSPASAFSPTQLADPIEISSSPTYDTRNITQLPTPVINSGSFTQPKINLLKRSHVHGSISSGNHRAVSEFQPGTFIKRAETPNPTSTSIRHVSNPSSIDEDVKLVPSPPSDSEDFKLIGQIQQAPHLQKSYVFDEVVGSGTFSTVVRAHSTTNLDDVVAVKIVNVPTESKEEVSNFRSYICRELGLLTHLKHPCIVGLLDYSVNFSITQDEIDEALTGNPPSVPPGAEMYDYYNIKMFNQQFFFLQYSPGGNLFQWLYEHYSTASRRIVFWKLMRRIVAELIACLAFIHSHDVVHRDLKLENVLLNFKTEDVSTSFEPSAIDSPLCTLTDFGLSKKLTSPNQLLTTKCGSQDYVSPELLMGLQYDGKLLDSWSLGVLIYAVLEDRLPFDVPPLEFMSSSSISPSVLKRRRKKHNPAHRIAMIDWEWLRVSATLKDDTNSEAMKAIIRQLTSVVEVLLVRKDKRLSVTRVLHDERFQWIKEQLPSTFLEHVI</sequence>
<evidence type="ECO:0000256" key="4">
    <source>
        <dbReference type="SAM" id="MobiDB-lite"/>
    </source>
</evidence>
<reference evidence="6 8" key="3">
    <citation type="journal article" date="2018" name="Nat. Commun.">
        <title>Genomic insights into multidrug-resistance, mating and virulence in Candida auris and related emerging species.</title>
        <authorList>
            <person name="Munoz J.F."/>
            <person name="Gade L."/>
            <person name="Chow N.A."/>
            <person name="Loparev V.N."/>
            <person name="Juieng P."/>
            <person name="Berkow E.L."/>
            <person name="Farrer R.A."/>
            <person name="Litvintseva A.P."/>
            <person name="Cuomo C.A."/>
        </authorList>
    </citation>
    <scope>GENOME REANNOTATION</scope>
    <source>
        <strain evidence="6 8">B8441</strain>
    </source>
</reference>
<dbReference type="EMBL" id="PEKT03000001">
    <property type="protein sequence ID" value="KAK8442467.1"/>
    <property type="molecule type" value="Genomic_DNA"/>
</dbReference>
<feature type="binding site" evidence="3">
    <location>
        <position position="231"/>
    </location>
    <ligand>
        <name>ATP</name>
        <dbReference type="ChEBI" id="CHEBI:30616"/>
    </ligand>
</feature>
<dbReference type="VEuPathDB" id="FungiDB:CJI97_003013"/>
<dbReference type="PROSITE" id="PS50011">
    <property type="entry name" value="PROTEIN_KINASE_DOM"/>
    <property type="match status" value="1"/>
</dbReference>
<evidence type="ECO:0000256" key="2">
    <source>
        <dbReference type="ARBA" id="ARBA00022840"/>
    </source>
</evidence>
<dbReference type="VEuPathDB" id="FungiDB:CJJ09_001161"/>
<dbReference type="InterPro" id="IPR017441">
    <property type="entry name" value="Protein_kinase_ATP_BS"/>
</dbReference>
<dbReference type="InterPro" id="IPR008271">
    <property type="entry name" value="Ser/Thr_kinase_AS"/>
</dbReference>
<keyword evidence="1 3" id="KW-0547">Nucleotide-binding</keyword>
<feature type="compositionally biased region" description="Polar residues" evidence="4">
    <location>
        <begin position="66"/>
        <end position="78"/>
    </location>
</feature>
<feature type="region of interest" description="Disordered" evidence="4">
    <location>
        <begin position="1"/>
        <end position="78"/>
    </location>
</feature>
<dbReference type="PANTHER" id="PTHR24348:SF68">
    <property type="entry name" value="SERINE_THREONINE-PROTEIN KINASE ATG1C"/>
    <property type="match status" value="1"/>
</dbReference>
<dbReference type="InterPro" id="IPR000719">
    <property type="entry name" value="Prot_kinase_dom"/>
</dbReference>
<dbReference type="VEuPathDB" id="FungiDB:CJI96_0000774"/>
<dbReference type="InterPro" id="IPR045269">
    <property type="entry name" value="Atg1-like"/>
</dbReference>
<dbReference type="GO" id="GO:0030447">
    <property type="term" value="P:filamentous growth"/>
    <property type="evidence" value="ECO:0007669"/>
    <property type="project" value="UniProtKB-ARBA"/>
</dbReference>
<dbReference type="STRING" id="498019.A0A2H0ZL53"/>
<dbReference type="PANTHER" id="PTHR24348">
    <property type="entry name" value="SERINE/THREONINE-PROTEIN KINASE UNC-51-RELATED"/>
    <property type="match status" value="1"/>
</dbReference>
<evidence type="ECO:0000256" key="1">
    <source>
        <dbReference type="ARBA" id="ARBA00022741"/>
    </source>
</evidence>
<name>A0A2H0ZL53_CANAR</name>
<dbReference type="GO" id="GO:0005737">
    <property type="term" value="C:cytoplasm"/>
    <property type="evidence" value="ECO:0007669"/>
    <property type="project" value="TreeGrafter"/>
</dbReference>
<dbReference type="VEuPathDB" id="FungiDB:CJJ07_001141"/>
<reference evidence="7 8" key="1">
    <citation type="journal article" date="2017" name="Clin. Infect. Dis.">
        <title>Simultaneous emergence of multidrug-resistant Candida auris on 3 continents confirmed by whole-genome sequencing and epidemiological analyses.</title>
        <authorList>
            <person name="Lockhart S.R."/>
            <person name="Etienne K.A."/>
            <person name="Vallabhaneni S."/>
            <person name="Farooqi J."/>
            <person name="Chowdhary A."/>
            <person name="Govender N.P."/>
            <person name="Colombo A.L."/>
            <person name="Calvo B."/>
            <person name="Cuomo C.A."/>
            <person name="Desjardins C.A."/>
            <person name="Berkow E.L."/>
            <person name="Castanheira M."/>
            <person name="Magobo R.E."/>
            <person name="Jabeen K."/>
            <person name="Asghar R.J."/>
            <person name="Meis J.F."/>
            <person name="Jackson B."/>
            <person name="Chiller T."/>
            <person name="Litvintseva A.P."/>
        </authorList>
    </citation>
    <scope>NUCLEOTIDE SEQUENCE [LARGE SCALE GENOMIC DNA]</scope>
    <source>
        <strain evidence="7 8">B8441</strain>
    </source>
</reference>
<feature type="compositionally biased region" description="Polar residues" evidence="4">
    <location>
        <begin position="1"/>
        <end position="18"/>
    </location>
</feature>
<dbReference type="SMART" id="SM00220">
    <property type="entry name" value="S_TKc"/>
    <property type="match status" value="1"/>
</dbReference>
<dbReference type="PROSITE" id="PS00107">
    <property type="entry name" value="PROTEIN_KINASE_ATP"/>
    <property type="match status" value="1"/>
</dbReference>
<keyword evidence="8" id="KW-1185">Reference proteome</keyword>
<dbReference type="VEuPathDB" id="FungiDB:B9J08_002940"/>
<proteinExistence type="predicted"/>
<evidence type="ECO:0000313" key="6">
    <source>
        <dbReference type="EMBL" id="KAK8442467.1"/>
    </source>
</evidence>
<dbReference type="SUPFAM" id="SSF56112">
    <property type="entry name" value="Protein kinase-like (PK-like)"/>
    <property type="match status" value="1"/>
</dbReference>
<reference evidence="7" key="2">
    <citation type="submission" date="2017-11" db="EMBL/GenBank/DDBJ databases">
        <title>Candida auris genome assembly and annotation.</title>
        <authorList>
            <person name="Munoz J.F."/>
            <person name="Gade L.G."/>
            <person name="Chow N.A."/>
            <person name="Litvintseva A.P."/>
            <person name="Loparev V.N."/>
            <person name="Cuomo C.A."/>
        </authorList>
    </citation>
    <scope>NUCLEOTIDE SEQUENCE</scope>
    <source>
        <strain evidence="7">B8441</strain>
    </source>
</reference>
<dbReference type="InterPro" id="IPR011009">
    <property type="entry name" value="Kinase-like_dom_sf"/>
</dbReference>
<dbReference type="Gene3D" id="3.30.200.20">
    <property type="entry name" value="Phosphorylase Kinase, domain 1"/>
    <property type="match status" value="1"/>
</dbReference>
<evidence type="ECO:0000313" key="7">
    <source>
        <dbReference type="EMBL" id="PIS51361.1"/>
    </source>
</evidence>
<evidence type="ECO:0000313" key="8">
    <source>
        <dbReference type="Proteomes" id="UP000230249"/>
    </source>
</evidence>
<dbReference type="GO" id="GO:0010506">
    <property type="term" value="P:regulation of autophagy"/>
    <property type="evidence" value="ECO:0007669"/>
    <property type="project" value="InterPro"/>
</dbReference>
<dbReference type="Gene3D" id="1.10.510.10">
    <property type="entry name" value="Transferase(Phosphotransferase) domain 1"/>
    <property type="match status" value="1"/>
</dbReference>
<feature type="compositionally biased region" description="Low complexity" evidence="4">
    <location>
        <begin position="20"/>
        <end position="39"/>
    </location>
</feature>
<dbReference type="Pfam" id="PF00069">
    <property type="entry name" value="Pkinase"/>
    <property type="match status" value="1"/>
</dbReference>
<dbReference type="OMA" id="RIAMIDW"/>
<protein>
    <recommendedName>
        <fullName evidence="5">Protein kinase domain-containing protein</fullName>
    </recommendedName>
</protein>
<accession>A0A2H0ZL53</accession>
<evidence type="ECO:0000259" key="5">
    <source>
        <dbReference type="PROSITE" id="PS50011"/>
    </source>
</evidence>